<evidence type="ECO:0008006" key="3">
    <source>
        <dbReference type="Google" id="ProtNLM"/>
    </source>
</evidence>
<sequence length="181" mass="20622">MRALLLQFLGAFSNVQNFADEMVARIFFQARLGIAAEKVWSLAVRRIRDEERVPLFIAIAEEVESDADLSHFEETYKRCKEMRDRIAHSVRFTPDGEHLVTIQRTIIGSVTKPIPEPVEVDRSQLKEAIRDCSWLHTQMSYAMSSGGLVVKTMLRDVPHYVPKPAARPDEWGGIRLAAVEE</sequence>
<evidence type="ECO:0000313" key="2">
    <source>
        <dbReference type="Proteomes" id="UP000217954"/>
    </source>
</evidence>
<dbReference type="Proteomes" id="UP000217954">
    <property type="component" value="Chromosome"/>
</dbReference>
<organism evidence="1 2">
    <name type="scientific">[Mycobacterium] stephanolepidis</name>
    <dbReference type="NCBI Taxonomy" id="1520670"/>
    <lineage>
        <taxon>Bacteria</taxon>
        <taxon>Bacillati</taxon>
        <taxon>Actinomycetota</taxon>
        <taxon>Actinomycetes</taxon>
        <taxon>Mycobacteriales</taxon>
        <taxon>Mycobacteriaceae</taxon>
        <taxon>Mycobacteroides</taxon>
    </lineage>
</organism>
<protein>
    <recommendedName>
        <fullName evidence="3">Cthe-2314-like HEPN domain-containing protein</fullName>
    </recommendedName>
</protein>
<dbReference type="KEGG" id="mste:MSTE_03585"/>
<keyword evidence="2" id="KW-1185">Reference proteome</keyword>
<reference evidence="2" key="1">
    <citation type="journal article" date="2017" name="Genome Announc.">
        <title>Complete Genome Sequence of Mycobacterium stephanolepidis.</title>
        <authorList>
            <person name="Fukano H."/>
            <person name="Yoshida M."/>
            <person name="Katayama Y."/>
            <person name="Omatsu T."/>
            <person name="Mizutani T."/>
            <person name="Kurata O."/>
            <person name="Wada S."/>
            <person name="Hoshino Y."/>
        </authorList>
    </citation>
    <scope>NUCLEOTIDE SEQUENCE [LARGE SCALE GENOMIC DNA]</scope>
    <source>
        <strain evidence="2">NJB0901</strain>
    </source>
</reference>
<dbReference type="AlphaFoldDB" id="A0A1Z4F0X1"/>
<proteinExistence type="predicted"/>
<accession>A0A1Z4F0X1</accession>
<reference evidence="1 2" key="2">
    <citation type="journal article" date="2017" name="Int. J. Syst. Evol. Microbiol.">
        <title>Mycobacterium stephanolepidis sp. nov., a rapidly growing species related to Mycobacterium chelonae, isolated from marine teleost fish, Stephanolepis cirrhifer.</title>
        <authorList>
            <person name="Fukano H."/>
            <person name="Wada S."/>
            <person name="Kurata O."/>
            <person name="Katayama K."/>
            <person name="Fujiwara N."/>
            <person name="Hoshino Y."/>
        </authorList>
    </citation>
    <scope>NUCLEOTIDE SEQUENCE [LARGE SCALE GENOMIC DNA]</scope>
    <source>
        <strain evidence="1 2">NJB0901</strain>
    </source>
</reference>
<dbReference type="EMBL" id="AP018165">
    <property type="protein sequence ID" value="BAX98885.1"/>
    <property type="molecule type" value="Genomic_DNA"/>
</dbReference>
<evidence type="ECO:0000313" key="1">
    <source>
        <dbReference type="EMBL" id="BAX98885.1"/>
    </source>
</evidence>
<name>A0A1Z4F0X1_9MYCO</name>
<gene>
    <name evidence="1" type="ORF">MSTE_03585</name>
</gene>